<accession>A0A937KDC3</accession>
<name>A0A937KDC3_9BACT</name>
<feature type="transmembrane region" description="Helical" evidence="1">
    <location>
        <begin position="58"/>
        <end position="80"/>
    </location>
</feature>
<sequence length="127" mass="14672">MFKFQIKYLLLTIGLLITEVLIALYVHDSIIRPYIGDLLVVILIYSFFRTFLNVPVFKLALAVLLFAYAVEIAQYFRLVYILGLEEYKIARIIIGVSFEWLDLIAYTAGIIVVLMFEPKENKVVEST</sequence>
<comment type="caution">
    <text evidence="2">The sequence shown here is derived from an EMBL/GenBank/DDBJ whole genome shotgun (WGS) entry which is preliminary data.</text>
</comment>
<proteinExistence type="predicted"/>
<dbReference type="RefSeq" id="WP_202855441.1">
    <property type="nucleotide sequence ID" value="NZ_JAEUGD010000019.1"/>
</dbReference>
<dbReference type="InterPro" id="IPR021257">
    <property type="entry name" value="DUF2809"/>
</dbReference>
<feature type="transmembrane region" description="Helical" evidence="1">
    <location>
        <begin position="6"/>
        <end position="27"/>
    </location>
</feature>
<gene>
    <name evidence="2" type="ORF">JMN32_06225</name>
</gene>
<evidence type="ECO:0000256" key="1">
    <source>
        <dbReference type="SAM" id="Phobius"/>
    </source>
</evidence>
<organism evidence="2 3">
    <name type="scientific">Fulvivirga marina</name>
    <dbReference type="NCBI Taxonomy" id="2494733"/>
    <lineage>
        <taxon>Bacteria</taxon>
        <taxon>Pseudomonadati</taxon>
        <taxon>Bacteroidota</taxon>
        <taxon>Cytophagia</taxon>
        <taxon>Cytophagales</taxon>
        <taxon>Fulvivirgaceae</taxon>
        <taxon>Fulvivirga</taxon>
    </lineage>
</organism>
<dbReference type="EMBL" id="JAEUGD010000019">
    <property type="protein sequence ID" value="MBL6445895.1"/>
    <property type="molecule type" value="Genomic_DNA"/>
</dbReference>
<keyword evidence="1" id="KW-1133">Transmembrane helix</keyword>
<dbReference type="Pfam" id="PF10990">
    <property type="entry name" value="DUF2809"/>
    <property type="match status" value="1"/>
</dbReference>
<protein>
    <submittedName>
        <fullName evidence="2">DUF2809 domain-containing protein</fullName>
    </submittedName>
</protein>
<keyword evidence="1" id="KW-0472">Membrane</keyword>
<evidence type="ECO:0000313" key="3">
    <source>
        <dbReference type="Proteomes" id="UP000614216"/>
    </source>
</evidence>
<dbReference type="Proteomes" id="UP000614216">
    <property type="component" value="Unassembled WGS sequence"/>
</dbReference>
<evidence type="ECO:0000313" key="2">
    <source>
        <dbReference type="EMBL" id="MBL6445895.1"/>
    </source>
</evidence>
<feature type="transmembrane region" description="Helical" evidence="1">
    <location>
        <begin position="92"/>
        <end position="116"/>
    </location>
</feature>
<keyword evidence="3" id="KW-1185">Reference proteome</keyword>
<reference evidence="2" key="1">
    <citation type="submission" date="2021-01" db="EMBL/GenBank/DDBJ databases">
        <title>Fulvivirga kasyanovii gen. nov., sp nov., a novel member of the phylum Bacteroidetes isolated from seawater in a mussel farm.</title>
        <authorList>
            <person name="Zhao L.-H."/>
            <person name="Wang Z.-J."/>
        </authorList>
    </citation>
    <scope>NUCLEOTIDE SEQUENCE</scope>
    <source>
        <strain evidence="2">29W222</strain>
    </source>
</reference>
<keyword evidence="1" id="KW-0812">Transmembrane</keyword>
<dbReference type="AlphaFoldDB" id="A0A937KDC3"/>
<feature type="transmembrane region" description="Helical" evidence="1">
    <location>
        <begin position="34"/>
        <end position="52"/>
    </location>
</feature>